<dbReference type="InterPro" id="IPR018389">
    <property type="entry name" value="DctP_fam"/>
</dbReference>
<dbReference type="RefSeq" id="WP_165120983.1">
    <property type="nucleotide sequence ID" value="NZ_JAAKZG010000017.1"/>
</dbReference>
<dbReference type="AlphaFoldDB" id="A0A7C9RAY7"/>
<proteinExistence type="predicted"/>
<keyword evidence="1" id="KW-0732">Signal</keyword>
<accession>A0A7C9RAY7</accession>
<keyword evidence="3" id="KW-1185">Reference proteome</keyword>
<dbReference type="InterPro" id="IPR038404">
    <property type="entry name" value="TRAP_DctP_sf"/>
</dbReference>
<dbReference type="CDD" id="cd13665">
    <property type="entry name" value="PBP2_TRAP_Dctp3_4"/>
    <property type="match status" value="1"/>
</dbReference>
<dbReference type="EMBL" id="JAAKZG010000017">
    <property type="protein sequence ID" value="NGN44601.1"/>
    <property type="molecule type" value="Genomic_DNA"/>
</dbReference>
<name>A0A7C9RAY7_9HYPH</name>
<sequence length="343" mass="37259">MSRIIGLGLVASISLVTTALAENVTLRYSSWLPAAHHVNQNAMYPWFQEIEKITEGRVKVEILPKVVGTAQSQFDVIRDGLADVSFIVPGYTPGRFPVAEIGELPFLGDDTRILAPAFNRMYRKHMAGLDEFAGVEVMSIYSNGPGHVFTRSRPVKSVDDFKGLKLRATGPVTTELLNMVGAVPILKASNEAFEMLSTGVIDGSLSQSETLKNMKMIDLMKFGTLIPGGIYHATLAVIVNSDTWGRISPQDQQAINAVSHEKLAEAMGLTFYNADADGLETMKATPTLALETASPDFIEDLKKALSPLDERWIQIAKEKGLADPAAVLAELRAEVAAAEQKTE</sequence>
<dbReference type="GO" id="GO:0055085">
    <property type="term" value="P:transmembrane transport"/>
    <property type="evidence" value="ECO:0007669"/>
    <property type="project" value="InterPro"/>
</dbReference>
<dbReference type="PANTHER" id="PTHR33376">
    <property type="match status" value="1"/>
</dbReference>
<protein>
    <submittedName>
        <fullName evidence="2">TRAP transporter substrate-binding protein</fullName>
    </submittedName>
</protein>
<dbReference type="Proteomes" id="UP000481252">
    <property type="component" value="Unassembled WGS sequence"/>
</dbReference>
<organism evidence="2 3">
    <name type="scientific">Mesorhizobium zhangyense</name>
    <dbReference type="NCBI Taxonomy" id="1776730"/>
    <lineage>
        <taxon>Bacteria</taxon>
        <taxon>Pseudomonadati</taxon>
        <taxon>Pseudomonadota</taxon>
        <taxon>Alphaproteobacteria</taxon>
        <taxon>Hyphomicrobiales</taxon>
        <taxon>Phyllobacteriaceae</taxon>
        <taxon>Mesorhizobium</taxon>
    </lineage>
</organism>
<dbReference type="NCBIfam" id="NF037995">
    <property type="entry name" value="TRAP_S1"/>
    <property type="match status" value="1"/>
</dbReference>
<evidence type="ECO:0000256" key="1">
    <source>
        <dbReference type="ARBA" id="ARBA00022729"/>
    </source>
</evidence>
<dbReference type="PANTHER" id="PTHR33376:SF15">
    <property type="entry name" value="BLL6794 PROTEIN"/>
    <property type="match status" value="1"/>
</dbReference>
<dbReference type="Pfam" id="PF03480">
    <property type="entry name" value="DctP"/>
    <property type="match status" value="1"/>
</dbReference>
<gene>
    <name evidence="2" type="ORF">G6N74_26430</name>
</gene>
<comment type="caution">
    <text evidence="2">The sequence shown here is derived from an EMBL/GenBank/DDBJ whole genome shotgun (WGS) entry which is preliminary data.</text>
</comment>
<dbReference type="Gene3D" id="3.40.190.170">
    <property type="entry name" value="Bacterial extracellular solute-binding protein, family 7"/>
    <property type="match status" value="1"/>
</dbReference>
<evidence type="ECO:0000313" key="2">
    <source>
        <dbReference type="EMBL" id="NGN44601.1"/>
    </source>
</evidence>
<reference evidence="2 3" key="1">
    <citation type="submission" date="2020-02" db="EMBL/GenBank/DDBJ databases">
        <title>Genome sequence of the type strain CGMCC 1.15528 of Mesorhizobium zhangyense.</title>
        <authorList>
            <person name="Gao J."/>
            <person name="Sun J."/>
        </authorList>
    </citation>
    <scope>NUCLEOTIDE SEQUENCE [LARGE SCALE GENOMIC DNA]</scope>
    <source>
        <strain evidence="2 3">CGMCC 1.15528</strain>
    </source>
</reference>
<evidence type="ECO:0000313" key="3">
    <source>
        <dbReference type="Proteomes" id="UP000481252"/>
    </source>
</evidence>